<keyword evidence="1" id="KW-0812">Transmembrane</keyword>
<gene>
    <name evidence="2" type="ORF">PFISCL1PPCAC_5651</name>
</gene>
<reference evidence="2" key="1">
    <citation type="submission" date="2023-10" db="EMBL/GenBank/DDBJ databases">
        <title>Genome assembly of Pristionchus species.</title>
        <authorList>
            <person name="Yoshida K."/>
            <person name="Sommer R.J."/>
        </authorList>
    </citation>
    <scope>NUCLEOTIDE SEQUENCE</scope>
    <source>
        <strain evidence="2">RS5133</strain>
    </source>
</reference>
<feature type="non-terminal residue" evidence="2">
    <location>
        <position position="1"/>
    </location>
</feature>
<name>A0AAV5V784_9BILA</name>
<dbReference type="EMBL" id="BTSY01000002">
    <property type="protein sequence ID" value="GMT14354.1"/>
    <property type="molecule type" value="Genomic_DNA"/>
</dbReference>
<evidence type="ECO:0000313" key="3">
    <source>
        <dbReference type="Proteomes" id="UP001432322"/>
    </source>
</evidence>
<keyword evidence="1" id="KW-0472">Membrane</keyword>
<evidence type="ECO:0000313" key="2">
    <source>
        <dbReference type="EMBL" id="GMT14354.1"/>
    </source>
</evidence>
<keyword evidence="1" id="KW-1133">Transmembrane helix</keyword>
<proteinExistence type="predicted"/>
<sequence>NSFVLLSSSLVMLCVIWMILLQNKRISFSIGVFLIVELYKGLQNLLIWFDVVRWHPNRNEQLSRRWKPELFIFMFQVVIHHAMFWFMEESKERMNEKLSNLDSTLDQRHDSF</sequence>
<comment type="caution">
    <text evidence="2">The sequence shown here is derived from an EMBL/GenBank/DDBJ whole genome shotgun (WGS) entry which is preliminary data.</text>
</comment>
<protein>
    <submittedName>
        <fullName evidence="2">Uncharacterized protein</fullName>
    </submittedName>
</protein>
<evidence type="ECO:0000256" key="1">
    <source>
        <dbReference type="SAM" id="Phobius"/>
    </source>
</evidence>
<dbReference type="AlphaFoldDB" id="A0AAV5V784"/>
<feature type="transmembrane region" description="Helical" evidence="1">
    <location>
        <begin position="6"/>
        <end position="21"/>
    </location>
</feature>
<feature type="transmembrane region" description="Helical" evidence="1">
    <location>
        <begin position="69"/>
        <end position="87"/>
    </location>
</feature>
<feature type="non-terminal residue" evidence="2">
    <location>
        <position position="112"/>
    </location>
</feature>
<organism evidence="2 3">
    <name type="scientific">Pristionchus fissidentatus</name>
    <dbReference type="NCBI Taxonomy" id="1538716"/>
    <lineage>
        <taxon>Eukaryota</taxon>
        <taxon>Metazoa</taxon>
        <taxon>Ecdysozoa</taxon>
        <taxon>Nematoda</taxon>
        <taxon>Chromadorea</taxon>
        <taxon>Rhabditida</taxon>
        <taxon>Rhabditina</taxon>
        <taxon>Diplogasteromorpha</taxon>
        <taxon>Diplogasteroidea</taxon>
        <taxon>Neodiplogasteridae</taxon>
        <taxon>Pristionchus</taxon>
    </lineage>
</organism>
<dbReference type="Proteomes" id="UP001432322">
    <property type="component" value="Unassembled WGS sequence"/>
</dbReference>
<feature type="transmembrane region" description="Helical" evidence="1">
    <location>
        <begin position="28"/>
        <end position="49"/>
    </location>
</feature>
<accession>A0AAV5V784</accession>
<keyword evidence="3" id="KW-1185">Reference proteome</keyword>